<dbReference type="PROSITE" id="PS00010">
    <property type="entry name" value="ASX_HYDROXYL"/>
    <property type="match status" value="4"/>
</dbReference>
<keyword evidence="5 16" id="KW-0812">Transmembrane</keyword>
<dbReference type="PROSITE" id="PS50093">
    <property type="entry name" value="PKD"/>
    <property type="match status" value="3"/>
</dbReference>
<dbReference type="SMART" id="SM00308">
    <property type="entry name" value="LH2"/>
    <property type="match status" value="1"/>
</dbReference>
<dbReference type="InterPro" id="IPR022409">
    <property type="entry name" value="PKD/Chitinase_dom"/>
</dbReference>
<feature type="region of interest" description="Disordered" evidence="15">
    <location>
        <begin position="1209"/>
        <end position="2303"/>
    </location>
</feature>
<feature type="compositionally biased region" description="Polar residues" evidence="15">
    <location>
        <begin position="1216"/>
        <end position="1229"/>
    </location>
</feature>
<evidence type="ECO:0000259" key="18">
    <source>
        <dbReference type="PROSITE" id="PS50024"/>
    </source>
</evidence>
<dbReference type="SUPFAM" id="SSF49723">
    <property type="entry name" value="Lipase/lipooxygenase domain (PLAT/LH2 domain)"/>
    <property type="match status" value="1"/>
</dbReference>
<organism evidence="22 23">
    <name type="scientific">Octopus sinensis</name>
    <name type="common">East Asian common octopus</name>
    <dbReference type="NCBI Taxonomy" id="2607531"/>
    <lineage>
        <taxon>Eukaryota</taxon>
        <taxon>Metazoa</taxon>
        <taxon>Spiralia</taxon>
        <taxon>Lophotrochozoa</taxon>
        <taxon>Mollusca</taxon>
        <taxon>Cephalopoda</taxon>
        <taxon>Coleoidea</taxon>
        <taxon>Octopodiformes</taxon>
        <taxon>Octopoda</taxon>
        <taxon>Incirrata</taxon>
        <taxon>Octopodidae</taxon>
        <taxon>Octopus</taxon>
    </lineage>
</organism>
<feature type="compositionally biased region" description="Polar residues" evidence="15">
    <location>
        <begin position="721"/>
        <end position="743"/>
    </location>
</feature>
<feature type="transmembrane region" description="Helical" evidence="16">
    <location>
        <begin position="6522"/>
        <end position="6542"/>
    </location>
</feature>
<reference evidence="23" key="1">
    <citation type="submission" date="2025-08" db="UniProtKB">
        <authorList>
            <consortium name="RefSeq"/>
        </authorList>
    </citation>
    <scope>IDENTIFICATION</scope>
</reference>
<keyword evidence="9" id="KW-0966">Cell projection</keyword>
<feature type="compositionally biased region" description="Low complexity" evidence="15">
    <location>
        <begin position="1826"/>
        <end position="1916"/>
    </location>
</feature>
<feature type="domain" description="PLAT" evidence="21">
    <location>
        <begin position="6567"/>
        <end position="6687"/>
    </location>
</feature>
<dbReference type="PROSITE" id="PS50024">
    <property type="entry name" value="SEA"/>
    <property type="match status" value="3"/>
</dbReference>
<feature type="region of interest" description="Disordered" evidence="15">
    <location>
        <begin position="2734"/>
        <end position="2755"/>
    </location>
</feature>
<dbReference type="SMART" id="SM00200">
    <property type="entry name" value="SEA"/>
    <property type="match status" value="2"/>
</dbReference>
<dbReference type="InterPro" id="IPR035986">
    <property type="entry name" value="PKD_dom_sf"/>
</dbReference>
<dbReference type="GO" id="GO:0050982">
    <property type="term" value="P:detection of mechanical stimulus"/>
    <property type="evidence" value="ECO:0007669"/>
    <property type="project" value="TreeGrafter"/>
</dbReference>
<dbReference type="FunFam" id="1.10.287.70:FF:000086">
    <property type="entry name" value="Polycystic kidney disease 2"/>
    <property type="match status" value="1"/>
</dbReference>
<evidence type="ECO:0000256" key="10">
    <source>
        <dbReference type="ARBA" id="ARBA00023136"/>
    </source>
</evidence>
<evidence type="ECO:0000256" key="14">
    <source>
        <dbReference type="PROSITE-ProRule" id="PRU00076"/>
    </source>
</evidence>
<feature type="compositionally biased region" description="Low complexity" evidence="15">
    <location>
        <begin position="1301"/>
        <end position="1316"/>
    </location>
</feature>
<feature type="compositionally biased region" description="Low complexity" evidence="15">
    <location>
        <begin position="1679"/>
        <end position="1756"/>
    </location>
</feature>
<evidence type="ECO:0000256" key="3">
    <source>
        <dbReference type="ARBA" id="ARBA00007200"/>
    </source>
</evidence>
<dbReference type="KEGG" id="osn:115209491"/>
<dbReference type="Proteomes" id="UP000515154">
    <property type="component" value="Linkage group LG3"/>
</dbReference>
<gene>
    <name evidence="23" type="primary">LOC115209491</name>
</gene>
<evidence type="ECO:0000256" key="16">
    <source>
        <dbReference type="SAM" id="Phobius"/>
    </source>
</evidence>
<dbReference type="FunFam" id="2.60.60.20:FF:000022">
    <property type="entry name" value="Uncharacterized protein"/>
    <property type="match status" value="1"/>
</dbReference>
<feature type="domain" description="SEA" evidence="18">
    <location>
        <begin position="3480"/>
        <end position="3591"/>
    </location>
</feature>
<dbReference type="InterPro" id="IPR036364">
    <property type="entry name" value="SEA_dom_sf"/>
</dbReference>
<evidence type="ECO:0000256" key="8">
    <source>
        <dbReference type="ARBA" id="ARBA00022989"/>
    </source>
</evidence>
<feature type="compositionally biased region" description="Low complexity" evidence="15">
    <location>
        <begin position="1265"/>
        <end position="1282"/>
    </location>
</feature>
<dbReference type="InterPro" id="IPR051223">
    <property type="entry name" value="Polycystin"/>
</dbReference>
<evidence type="ECO:0000256" key="17">
    <source>
        <dbReference type="SAM" id="SignalP"/>
    </source>
</evidence>
<feature type="compositionally biased region" description="Polar residues" evidence="15">
    <location>
        <begin position="2205"/>
        <end position="2222"/>
    </location>
</feature>
<keyword evidence="12" id="KW-0325">Glycoprotein</keyword>
<dbReference type="SUPFAM" id="SSF57196">
    <property type="entry name" value="EGF/Laminin"/>
    <property type="match status" value="1"/>
</dbReference>
<dbReference type="GO" id="GO:0005262">
    <property type="term" value="F:calcium channel activity"/>
    <property type="evidence" value="ECO:0007669"/>
    <property type="project" value="TreeGrafter"/>
</dbReference>
<keyword evidence="6 17" id="KW-0732">Signal</keyword>
<feature type="compositionally biased region" description="Polar residues" evidence="15">
    <location>
        <begin position="2269"/>
        <end position="2300"/>
    </location>
</feature>
<dbReference type="Gene3D" id="1.10.287.70">
    <property type="match status" value="1"/>
</dbReference>
<name>A0A7E6EQD4_9MOLL</name>
<dbReference type="PROSITE" id="PS01187">
    <property type="entry name" value="EGF_CA"/>
    <property type="match status" value="3"/>
</dbReference>
<dbReference type="InterPro" id="IPR013122">
    <property type="entry name" value="PKD1_2_channel"/>
</dbReference>
<dbReference type="PROSITE" id="PS50026">
    <property type="entry name" value="EGF_3"/>
    <property type="match status" value="4"/>
</dbReference>
<dbReference type="InterPro" id="IPR000601">
    <property type="entry name" value="PKD_dom"/>
</dbReference>
<feature type="transmembrane region" description="Helical" evidence="16">
    <location>
        <begin position="7482"/>
        <end position="7503"/>
    </location>
</feature>
<evidence type="ECO:0000256" key="6">
    <source>
        <dbReference type="ARBA" id="ARBA00022729"/>
    </source>
</evidence>
<dbReference type="Pfam" id="PF01477">
    <property type="entry name" value="PLAT"/>
    <property type="match status" value="1"/>
</dbReference>
<feature type="compositionally biased region" description="Polar residues" evidence="15">
    <location>
        <begin position="1317"/>
        <end position="1326"/>
    </location>
</feature>
<evidence type="ECO:0000256" key="7">
    <source>
        <dbReference type="ARBA" id="ARBA00022737"/>
    </source>
</evidence>
<feature type="domain" description="SEA" evidence="18">
    <location>
        <begin position="2877"/>
        <end position="3005"/>
    </location>
</feature>
<feature type="domain" description="SEA" evidence="18">
    <location>
        <begin position="4659"/>
        <end position="4778"/>
    </location>
</feature>
<feature type="compositionally biased region" description="Low complexity" evidence="15">
    <location>
        <begin position="1327"/>
        <end position="1369"/>
    </location>
</feature>
<dbReference type="SUPFAM" id="SSF57184">
    <property type="entry name" value="Growth factor receptor domain"/>
    <property type="match status" value="1"/>
</dbReference>
<feature type="region of interest" description="Disordered" evidence="15">
    <location>
        <begin position="721"/>
        <end position="772"/>
    </location>
</feature>
<evidence type="ECO:0000256" key="11">
    <source>
        <dbReference type="ARBA" id="ARBA00023157"/>
    </source>
</evidence>
<evidence type="ECO:0000256" key="5">
    <source>
        <dbReference type="ARBA" id="ARBA00022692"/>
    </source>
</evidence>
<feature type="region of interest" description="Disordered" evidence="15">
    <location>
        <begin position="150"/>
        <end position="175"/>
    </location>
</feature>
<dbReference type="InterPro" id="IPR009030">
    <property type="entry name" value="Growth_fac_rcpt_cys_sf"/>
</dbReference>
<evidence type="ECO:0000259" key="21">
    <source>
        <dbReference type="PROSITE" id="PS50095"/>
    </source>
</evidence>
<dbReference type="SMART" id="SM00089">
    <property type="entry name" value="PKD"/>
    <property type="match status" value="4"/>
</dbReference>
<evidence type="ECO:0000259" key="20">
    <source>
        <dbReference type="PROSITE" id="PS50093"/>
    </source>
</evidence>
<dbReference type="SUPFAM" id="SSF82671">
    <property type="entry name" value="SEA domain"/>
    <property type="match status" value="3"/>
</dbReference>
<evidence type="ECO:0000256" key="4">
    <source>
        <dbReference type="ARBA" id="ARBA00022536"/>
    </source>
</evidence>
<keyword evidence="9" id="KW-0969">Cilium</keyword>
<feature type="transmembrane region" description="Helical" evidence="16">
    <location>
        <begin position="7325"/>
        <end position="7344"/>
    </location>
</feature>
<dbReference type="InterPro" id="IPR000203">
    <property type="entry name" value="GPS"/>
</dbReference>
<feature type="transmembrane region" description="Helical" evidence="16">
    <location>
        <begin position="7454"/>
        <end position="7476"/>
    </location>
</feature>
<dbReference type="GO" id="GO:0005886">
    <property type="term" value="C:plasma membrane"/>
    <property type="evidence" value="ECO:0007669"/>
    <property type="project" value="UniProtKB-SubCell"/>
</dbReference>
<feature type="domain" description="EGF-like" evidence="19">
    <location>
        <begin position="4775"/>
        <end position="4814"/>
    </location>
</feature>
<protein>
    <submittedName>
        <fullName evidence="23">Mucin-17-like</fullName>
    </submittedName>
</protein>
<feature type="compositionally biased region" description="Polar residues" evidence="15">
    <location>
        <begin position="1405"/>
        <end position="1418"/>
    </location>
</feature>
<evidence type="ECO:0000313" key="22">
    <source>
        <dbReference type="Proteomes" id="UP000515154"/>
    </source>
</evidence>
<dbReference type="Gene3D" id="2.60.60.20">
    <property type="entry name" value="PLAT/LH2 domain"/>
    <property type="match status" value="1"/>
</dbReference>
<feature type="domain" description="EGF-like" evidence="19">
    <location>
        <begin position="4578"/>
        <end position="4618"/>
    </location>
</feature>
<feature type="domain" description="EGF-like" evidence="19">
    <location>
        <begin position="4619"/>
        <end position="4658"/>
    </location>
</feature>
<dbReference type="InterPro" id="IPR000152">
    <property type="entry name" value="EGF-type_Asp/Asn_hydroxyl_site"/>
</dbReference>
<feature type="region of interest" description="Disordered" evidence="15">
    <location>
        <begin position="6143"/>
        <end position="6165"/>
    </location>
</feature>
<keyword evidence="8 16" id="KW-1133">Transmembrane helix</keyword>
<dbReference type="InterPro" id="IPR000742">
    <property type="entry name" value="EGF"/>
</dbReference>
<dbReference type="GO" id="GO:0005509">
    <property type="term" value="F:calcium ion binding"/>
    <property type="evidence" value="ECO:0007669"/>
    <property type="project" value="InterPro"/>
</dbReference>
<dbReference type="SUPFAM" id="SSF49299">
    <property type="entry name" value="PKD domain"/>
    <property type="match status" value="3"/>
</dbReference>
<keyword evidence="4 14" id="KW-0245">EGF-like domain</keyword>
<feature type="compositionally biased region" description="Low complexity" evidence="15">
    <location>
        <begin position="1379"/>
        <end position="1404"/>
    </location>
</feature>
<dbReference type="InterPro" id="IPR036392">
    <property type="entry name" value="PLAT/LH2_dom_sf"/>
</dbReference>
<feature type="domain" description="PKD" evidence="20">
    <location>
        <begin position="5340"/>
        <end position="5391"/>
    </location>
</feature>
<feature type="compositionally biased region" description="Polar residues" evidence="15">
    <location>
        <begin position="1623"/>
        <end position="1678"/>
    </location>
</feature>
<feature type="domain" description="PKD" evidence="20">
    <location>
        <begin position="5434"/>
        <end position="5492"/>
    </location>
</feature>
<dbReference type="InterPro" id="IPR001024">
    <property type="entry name" value="PLAT/LH2_dom"/>
</dbReference>
<dbReference type="InterPro" id="IPR018097">
    <property type="entry name" value="EGF_Ca-bd_CS"/>
</dbReference>
<evidence type="ECO:0000256" key="2">
    <source>
        <dbReference type="ARBA" id="ARBA00004651"/>
    </source>
</evidence>
<feature type="compositionally biased region" description="Basic and acidic residues" evidence="15">
    <location>
        <begin position="744"/>
        <end position="759"/>
    </location>
</feature>
<dbReference type="InterPro" id="IPR049883">
    <property type="entry name" value="NOTCH1_EGF-like"/>
</dbReference>
<dbReference type="PRINTS" id="PR01433">
    <property type="entry name" value="POLYCYSTIN2"/>
</dbReference>
<dbReference type="Pfam" id="PF00801">
    <property type="entry name" value="PKD"/>
    <property type="match status" value="2"/>
</dbReference>
<feature type="compositionally biased region" description="Polar residues" evidence="15">
    <location>
        <begin position="760"/>
        <end position="772"/>
    </location>
</feature>
<feature type="disulfide bond" evidence="13">
    <location>
        <begin position="7173"/>
        <end position="7186"/>
    </location>
</feature>
<feature type="compositionally biased region" description="Low complexity" evidence="15">
    <location>
        <begin position="1491"/>
        <end position="1559"/>
    </location>
</feature>
<feature type="region of interest" description="Disordered" evidence="15">
    <location>
        <begin position="5999"/>
        <end position="6036"/>
    </location>
</feature>
<keyword evidence="22" id="KW-1185">Reference proteome</keyword>
<feature type="region of interest" description="Disordered" evidence="15">
    <location>
        <begin position="500"/>
        <end position="523"/>
    </location>
</feature>
<dbReference type="SMART" id="SM00179">
    <property type="entry name" value="EGF_CA"/>
    <property type="match status" value="4"/>
</dbReference>
<feature type="compositionally biased region" description="Polar residues" evidence="15">
    <location>
        <begin position="3765"/>
        <end position="3778"/>
    </location>
</feature>
<evidence type="ECO:0000256" key="13">
    <source>
        <dbReference type="PIRSR" id="PIRSR603915-2"/>
    </source>
</evidence>
<evidence type="ECO:0000256" key="9">
    <source>
        <dbReference type="ARBA" id="ARBA00023069"/>
    </source>
</evidence>
<dbReference type="Pfam" id="PF07645">
    <property type="entry name" value="EGF_CA"/>
    <property type="match status" value="4"/>
</dbReference>
<feature type="compositionally biased region" description="Polar residues" evidence="15">
    <location>
        <begin position="5999"/>
        <end position="6030"/>
    </location>
</feature>
<feature type="compositionally biased region" description="Low complexity" evidence="15">
    <location>
        <begin position="164"/>
        <end position="175"/>
    </location>
</feature>
<feature type="transmembrane region" description="Helical" evidence="16">
    <location>
        <begin position="7515"/>
        <end position="7537"/>
    </location>
</feature>
<dbReference type="PROSITE" id="PS01186">
    <property type="entry name" value="EGF_2"/>
    <property type="match status" value="3"/>
</dbReference>
<feature type="transmembrane region" description="Helical" evidence="16">
    <location>
        <begin position="7365"/>
        <end position="7383"/>
    </location>
</feature>
<evidence type="ECO:0000259" key="19">
    <source>
        <dbReference type="PROSITE" id="PS50026"/>
    </source>
</evidence>
<comment type="subcellular location">
    <subcellularLocation>
        <location evidence="2">Cell membrane</location>
        <topology evidence="2">Multi-pass membrane protein</topology>
    </subcellularLocation>
    <subcellularLocation>
        <location evidence="1">Cell projection</location>
        <location evidence="1">Cilium</location>
    </subcellularLocation>
</comment>
<dbReference type="Gene3D" id="2.10.25.10">
    <property type="entry name" value="Laminin"/>
    <property type="match status" value="4"/>
</dbReference>
<feature type="compositionally biased region" description="Low complexity" evidence="15">
    <location>
        <begin position="1239"/>
        <end position="1254"/>
    </location>
</feature>
<dbReference type="Gene3D" id="3.30.70.960">
    <property type="entry name" value="SEA domain"/>
    <property type="match status" value="1"/>
</dbReference>
<comment type="caution">
    <text evidence="14">Lacks conserved residue(s) required for the propagation of feature annotation.</text>
</comment>
<dbReference type="SMART" id="SM00303">
    <property type="entry name" value="GPS"/>
    <property type="match status" value="1"/>
</dbReference>
<keyword evidence="10 16" id="KW-0472">Membrane</keyword>
<feature type="compositionally biased region" description="Low complexity" evidence="15">
    <location>
        <begin position="2223"/>
        <end position="2268"/>
    </location>
</feature>
<accession>A0A7E6EQD4</accession>
<evidence type="ECO:0000256" key="1">
    <source>
        <dbReference type="ARBA" id="ARBA00004138"/>
    </source>
</evidence>
<feature type="compositionally biased region" description="Low complexity" evidence="15">
    <location>
        <begin position="2188"/>
        <end position="2204"/>
    </location>
</feature>
<dbReference type="InterPro" id="IPR000082">
    <property type="entry name" value="SEA_dom"/>
</dbReference>
<dbReference type="PANTHER" id="PTHR10877:SF150">
    <property type="entry name" value="REJ DOMAIN-CONTAINING PROTEIN"/>
    <property type="match status" value="1"/>
</dbReference>
<feature type="compositionally biased region" description="Polar residues" evidence="15">
    <location>
        <begin position="1560"/>
        <end position="1577"/>
    </location>
</feature>
<dbReference type="PROSITE" id="PS50095">
    <property type="entry name" value="PLAT"/>
    <property type="match status" value="1"/>
</dbReference>
<feature type="region of interest" description="Disordered" evidence="15">
    <location>
        <begin position="3765"/>
        <end position="3785"/>
    </location>
</feature>
<keyword evidence="11" id="KW-1015">Disulfide bond</keyword>
<feature type="transmembrane region" description="Helical" evidence="16">
    <location>
        <begin position="7414"/>
        <end position="7434"/>
    </location>
</feature>
<feature type="transmembrane region" description="Helical" evidence="16">
    <location>
        <begin position="6923"/>
        <end position="6943"/>
    </location>
</feature>
<feature type="domain" description="PKD" evidence="20">
    <location>
        <begin position="4858"/>
        <end position="4928"/>
    </location>
</feature>
<feature type="compositionally biased region" description="Low complexity" evidence="15">
    <location>
        <begin position="2092"/>
        <end position="2110"/>
    </location>
</feature>
<feature type="compositionally biased region" description="Polar residues" evidence="15">
    <location>
        <begin position="2029"/>
        <end position="2091"/>
    </location>
</feature>
<feature type="compositionally biased region" description="Low complexity" evidence="15">
    <location>
        <begin position="1582"/>
        <end position="1611"/>
    </location>
</feature>
<sequence length="7635" mass="828904">MNFKNLNWLILITLSVIIGNEVSTELDGTSEDVEPEEEFPSKIPLKWFKRKKRSVDGTLILQNSTYAAVNSSVLQTVTPAGNELSSIGTTEDVTVDHEENYQSISLDLATRELNVTLNINSVNNYEITSLSFDSSSIDLEVNASINQGMNSTASTHRESIKLRTTSTTPTLEESSISSKFSYGLSPLTTPQSKSESSSSETFLTESSAYKNISAPDIYSSEHSTVYSSKRSNSSNIEDEFIDATSTKSSRFTADATVSMGNGHKIHSSTGFSDSVTTDIALDTRNDVVNSTVNDLESVSLTKPTSSPQTASVSTIAQDSPTLQTNDEVAISPHYETNENSLKTITYSSTVIGTSVDNGSNNITSTFPNIPTTNTYTASFTENNNPLTTTSVSDIASNINKKTASIGTPSEFYTSTKLSTDGELTNESVFKSDEPHDWTVSSSTETANTQAEFTPIFPQNTNPTNILVSVSANHINVATSPTISKASVTPLELETTTVHLPDKSTTSSLQTESNDNTITLTSQFTPNSLTESKLTESPTEIIISDKTSETPIYSSEIGSTSMEYILMTDDNILIKTDDSNDILTRDSMWLTSTNLNGDSSTTGVSLHKDIGFQSAQTLETTKELTYDKSTVQTTPAYKTEIDLTATTSPDLGLKYPNTAKTETESATVLETATIKLIGNSTFSLSDMETTDQVETTHIALENALEMKTNTYSVLEVSTNQHQYVSPNGTTPTEGDNSTKTTNLDQRSHSVEVTSMHEHSSQQHNAFSSAETSHTLTTSTQLAIVTTENQALYTTTPVNNVSFQTDLQASAEITLEKENTTEIITAEKAATATTAAIVTKATTAEATTETTVEVTPIGKTSAVVETEVTTMGTTIAETEVTTLDSTTVVTSDTKVVKEATTAVPTNITTTTTATTTTTITEPLERASDIVETPAQTAITATESSIATMTAESIETATAATRTTELPTAAVATTINTAAIELVNATEEASATASTTSVLTDVLSTVRTMITEPLGETTTEQSTPLPQSPKLTTTTATTTGLVETSPLTTAKTTTAKATLLATHLLKSAATTAELRSPPQPNYNTTAIPTELTSATRMEPTMPDATTAAESRPKTLVTVADTQVTTTMLETKVDSDPQPQSATTTTKLAIAGDLQTTATTLAVAATTLLGIATDAQTTAKTTLAIAASTILAAAAAAENTQPTETTLATTAELQSTAAEPQSTAAEPQSTAADPQSIAAESKSTTAEPQSTTTEPPSTVAEPQSITAGPQSTTAEPQSTTTEPPSTVAEPQSITAGPQSTTAEPQSTAAESQSTAAERQSTTAEPQSTTAELQTTTSEPLSTTTESQSTTAKPQSTTTESQSTTAESQSTATEPQSITAEPLSTTTESQSTTAESQSTTAESQSTTAEPQSTAAESQSTTAEPQATTAESQSTTAEPQSTTAETQSTTSEPQSTTDESQSTTAESQSTTAESQSTTAEPQSTTAEPPSTAAEPLSTTAQPQTTTADPQSTTTESQSTTAESQSTTADPQSTTAESQSTTTEPQSTTPESQSTTAEPPSTAAEPLSTTTEPQSTTAEPQSTAAEPLSTTAEPQTTTAESESTTTEPQSTTPESQSTIAEPPSTAAEPLSTTTEPQSTTAEPQSTAAEPLSTTAEPQTTTADPQSTAAESQSITTEPQSTTAELQSTTADAQSTTAEPQSTTAESQSTTTEPQSTTTEPQSTTAEPQSTTVESQSTTAESQSTTAEPQSTTAEPQATTAEPQSTTAEPPSTAAEPLSTTTEPQSTTAEPQSTAAEPLSTTAEPQTTTADPQSTAAESQSITTEPQSTTAEMQSTTADAQSTTAEPQSTTAESQSTTTEPQSTTTEPQSTTAEPQSTTVESQSTTAESQSTTAEPQATTAEPQSTTAEPQSTTAESQSTTAEPQSTTAEPPSTAAEPLSTTPDPQTTTAEPQSTTTESQSTTAEPLSTTAEPQTTTAEPQSTTTESESTTAEPPSTAAEPLSTTAESESTTTEPQTTTAEPQSTTADAQSTTTDPQSTTAESQSITADSQPTTADPQSTTAEPQSATAESQSTTAEPQATTADPQSTAAESQSITADPQSTTAESQSTTAESQSITADPQATTAEPQSTTAEPQATTAEPQSTTAESQSITADPQSTTAVPQSTTPKPHSSTAERQPTTAEPQSTTAESQSITAESQSTTAEPQTTTAEPQSRTAEPQTTAAESQSTAGESQSTTAESQTTTAKPQTTTAEPQSTTAESQSTTAESHSTTAESQSPTAESQTTTAKPQSTTAEPQSTTAGPQSTTAEPLSATAEEQLTTTLITLATEADSQLPLTTTLPTNTPSTPVITISTLKTLTTAADPELTITTLATTLDSQSPSSTVFSTAADQQQPTITALVTVTNLHSTTTETTNIDTQSVTSEDPLLATTLAIAEESQSKTTSEVTTTIATETMTTSVSEIAGTESTIATLTPTIEEEIAIDTTNTSPAETSSVVSRVTTLIAATDTTTEATTVAIATTTQGNTSVREITVSELPPVTTLATTDPQSTTVDESPPVTTLATTDPQSTTVDESPPVTTLATTDPQSTTVDESPPVTTLATTDPQSTTVDESPPVTTLAITNPQSSTPFATESSLTSIIRTRGVTTLTESPTSSSAVTASLSSLSTSQTEESTTIAVVTEASTGADIATQATTTSIGVNDTLTTATTATEATVITTETTFTAIESTESATTEAAETADVISTTTVTPEETTATTTSTSNTNDSTNDITQIITSGTTLTSVGDMTEPDVSSGTHVQFNSTSGTNAMDLTEGSFESTTPLHLNGVSGINTDSTTQNIDHDNTKTILNDDSTTVTKMLSSIQSNTVDSITQTNKVTILTTAHSIIHQKSVERRQLNGVVHIAEGLEWQPELEDEHSEEFKQTSKIVLDMLTTAIKNSQLRDGFVSVRINGFSQGSVNVNFTVVLEENTTEADNTNGSQVNTSLSSEQIGEILIHVLHNASNTGNLTIDVNQTSVIEYHLVTWLPTEISTKQNHVTETLFPTTFEGNITSSGSAIPSTDGLSTSSYSEEELFNASTPRVELSSVQTVALNSSDVTTPPVQINESLPESILLQYNTTITESSLYVDTTIQSYLMTTLEPTYYTSILTPFSSLFLSQTTSSFPLSPPSSLSLSFASSILSLSFLSSPSLSLSSSSPPSSSLILTPQSTLLLSEDQKQTLDVSLESSLYLHTVTNVSNQLNLPSVSTINRSSLFSTVHPVSLTNMLTTQPTSVYFNSSKVDQDISTSQTAHPITYTTENYSDTKTAFSYLETVTEIIKSLEITSSITSLNNDFSESSFQPALESSYFTQEWSSANLNPSLNQLSVATISTSNSFTTLPTNQMSESLSINSAETGLSTSDDYTISSSQLIADSSESFTDSGSILMSYFENEFATSLLTVIPSITNSKSGQLLTQFTSEDQVILTPSNTIDWTSYTSGKLISSNPSSQFISSLSSNIINFSQEFNASLKLTSGIVWQPELLDKTTSQYKDAELRVWEFINAVFDGSKLAGTIKRIRIHGFREGSVVVDFEVLVNGSSTNEQSIKEEFVTSYNNLNNPEFGIDSQQINFTDSMSLLATHLTSNFYDSSDISTSNSLQHQTAVTQEIETSTFSPQVSFTGDKISSFISETLMLTTEQLSVTLPSLSVNPPQDTPSFFISPSQVTPPLSLTHSQAISNTIHSQYTTPDATSFWFETTNEPITSVIKASSLSEVFQSSSRSHYESLSIASNLEGITSSVIESQESSIDYKSNSNISPASQETAADHVPRSTLQNTEANSTEFPLDSSPISLDTTSVVITNAIISQDKSFSSSPTQTDSLDFTTSYSADQYFSSIEAIKSLLSVSTNEIIRTSSLVSLTDAYSSLSMWYSNDVAQTYSSSLISTFAETVGTSSSKAESSLFNLDFSSTSLSVDMSSKSQSLLYHSLLPSTMLSVENTPSFIPVTSIVETNGFSSSIFLSILSISSTTSKILSEIFTSSPLQPSDALTHLITKSSNFETQYTENIGSTSNSNNAEGSASLFIQTSSYNPVTSTNISALNILNTESLISHSSILPFTNLKISSLTTYVAESLPSFVSDLHIHSSEYQSIDSFSYVSFLSTNSVSNSPLTTIYMNSKNSLETNLSYLPTNSGLFSLAFQSTTPNIISSTRFQTVEDVSASSVSPVISEGVSQLITDEYFTQSSQYATPIFSRYATSGWELSNSIDSTVEHFERSVSLQTFVDVYSSVFSSQTERTDEYNTTVQNSVSNPDTTLTVLSTVYLNNITNSNDITLSVTVGESGIQSELLNSFENSLQQKSSVNILQSENASESSQLYMEKTLSVNNFLTDSLGSFSSGDTKQLTTLQLTEKTQMTRDFSFQTGSNELMYTSPFTSTDESQQSMTDYLTPSFESNLMSTVVASQPVYETEFSSISIILSINSNINSQPVTSGYLTNKFSTAINTAPYSVGTQQLYASSEFLSKTRIIDSFSDFATLHSENSQNNFKSAEFSSSFRLGSEDFASNTSLSVLEILPTITTTNLPQETKHFTDVDECSNETSCGINSICMNTRGSYQCECKTGYKKVGDICQDVDECATGGHNCPQISTCINTGGSYLCKCFSGYEDVAGNCIDIDECQENICPLHSDCINTEGSYSCQCKLGYYEIRENRCSAIQLFKASIEILELEGTPVTFTNVMNTSTSPSYQTITRHIKSLINENVNQTVAGEHYLDVKNLSVTDGSNVVSVLLYFTPDPALTVNDAAKLLLQANNSQQLQIGFIIGSNETHIFDVNECNIPKIHECSKNAYCNNTVGSYTCTCKGNFNDISSTFLYKPGRICENSTNQFLDPIRSVTLKTKQQVYKTDEIIEFIVTSNQGSHLSYTLNYGDNHSETTVSQSILASQIVFKHSYNDVGTFHVNITAWNDVSSASNTKEILVQRPLPDFHLQIEDVHSKFINIHQKRFLLSFKSTIYQNIVHDINIQWIFDENTAQHDYIANMKSNVSLMIERAFAPGVHNITVICTNQLSSRVLQEIFIINEPISGITVSTEKHYLRPSEIYNLKIETKSGSNITYSVFANGELLKQIFPLNWSTGVTLKNISVVLMAVGHYNICVRASNDEGNVSAQLKIVVLNPVQKLSITVNKKIILPIQDLFISISYHEPSGSPTDVNCLPIVKKIQLRKAYTDMIGINQALEFSRAWPNDLLGNTSITVNCSNALNSQLLSTWVVAQVGITGVNVTADKYFVALDEIVQLKFTVESGSNVFYEYIIYNISTNSSEYLIRKPLQIEVSKSFSFPGGYPVYFQVINDVSAYNTSATIWVLEEVNDLELTHYYSLSDSKQIIRGGHGSLNNTYPLERNITFVATTSKGNRLKYTWNLEKSSEIITEQPSLSHRFTSPGIYRVSVNASNALYYKVSYSDIEIQQIIQIKSFTNDGPKVPTLPIKFTLAFFKVGTNSCFSWDMADGSPYHETCINAPLDSHISSSSQQITHSHIYQINGTFLVRVNVSNSVSVRSVEQLAIISSVSCEYPIVRIQGADRNIDSPKYHLRSDWILLQSTADLVCETTSDADYIWKVERILPGDTYLNRIYTPYKTSSEATYKFRLLFKPLTFELGNYKISLNVSIGNVKGLYSADFSYLAIKASPLVSQIQGGNLRRVGYGKIFRMDAINGSYDPDQHIQVKNSFSFKWMCKIITSENITSTELTNILNNITGGTFTLDSRLLGKNFKGVFKVVASKDSRTATYEQTLQIVDGTPHTLEIRCVVNCKKQVNPSGVLSLTGICVTCREHETVSYKWQLLIKDKFKDSFTEVTTLSEMSTTGTDNAILAMKEGVLLGGHTYRLEFEVQVYGYATSVSGYQFRTNLPPHGGNCTISPTSGYVLTTKFEISCFGWKNSNEDDEGNDESLWYRFFSQPVGGSVKQLLYYGTDSYMPRSQFGLGLEKYNYMVNVGVRVSNSMGSYVEIFLQVQVKNPATEKTSQNNFMNKSDEYEQEFSSLLSTGRDQEAKQLVVALASIINTDTFQGKDNTGDSSPEVSNNDLNEKPLNNSETTDSSGEKKEQIIQLRTFAVETLAKTAQPTTLDSLQQTAMAFRVITLEPNELSDKAQSITISAMESIADTMETMVSDSRNQDSQQNLQASEDIIVSLTNVLQSIDIENDIATKEDVKIDSDEQKATNEKESDEKEENANRNWKPIHEAITDKTRNITNAAIKITDKIIRSVLANRMPGEPAVKLESKLFTILGERKTPNGLNNSVLGSGCVKLPDVDNLLPNGLKDKFVDTKFLRAKSNPYRWDPTSMYINSDVVSLDLYSSDGSTIQVSNISQDISFDIEVKYDSPLSSVTLNSTFNKSISIHSLEVPTVENSLLLLVKPESANVSLDVLIRHKLPPTDTEYDLFFTVPIQPSNDQNTSDSDYTVFVTSEQVKQLGNGTYFIGIRPFSELTEQSVDDYYDALEMAPAEMAQENITADPFPSYQFRFIVSGCRFWDVKQEKWLTKGCRVSPESTRKYTRCLCNHLTSFGADFIVPVNKINFDTVFLNLDEKIKDNFAVLAMLCSVFSLYFMLIIWARRQDKRDLLKWGVVPLKSNKANDCYFYTITVFTGVRKGAGTLSRIGFVLTGELGDTGIRQLVDEKESKVFSRGSINSYLLGVPKSLGPLTYLRIWHDASGKGEHESWYLRKVHVKDLQSSKTYVFLCNRWLAVEYDDGLIERVLPMAAPQDIKTFQNLFFSKTHKSFSDDHLWLSVFMRPTRSNFTRVQRISSILSVVLMTMLANAVFYKSGSEATKSKYEVTIVGSASINLQALYISFISCLIVLPVNIAVDQLFRKSRPKTNLVRSIWGKQLEQTKQQPNTNQLNTPNILPEKAKSSLDVKMAEQLRATLALYSRTPTVLCEDNQAQFQALSPAFPMPSHFSNSEIDSIRETYNFSKETMSSKKQATCSKDSLPHGCIYIGWLLVFANIGTSAFLTFSYSMEWGKEKSNAWLTSMFMSLGESITVIQPTKIVILSLITSLLLKKPEEENYEEKKGQERLDGAKSPIGNDQIGVRIVTDLHNDEELVDYQPEKESINATPIYTPNKEALEKLRQNRLTDIKMKQLIKDMCFYLTYLVLLIILASNNRDPRSYIIKDTLLNVLQAKHLPKVIRYAQFWKWAKGVVVPQTYTSTLANGKNATPQDFQMLSCGAGYRVGPVRLRQLRVRAGKCHTLSKFYTTRENCNRDYSFHTEDTTNYTTSWKELQHGDKPIKLPLNSGWRYRHYTEIGGIPIVGEKAVYSSNGYCKDLTGSPSRAMAALDELIKLRWLDNNTRAIFVEFTLYNPNINMFTTVTVMFETPTLGGMASNVIINTFRLYPYTGNYGIFILVVEIICVIFIIIFIEQKIQTVRHLQRKCFSDFWNVLQILNLCFSIIATTTYVMRHLFTISAIKTVKKLRGDFYNFQQLSFWSDVFTIFLALAVFLTILNVIHLLRFNRRMSMLSQTLRQSSKDLFAFSFVFAVLFFSYACVGYLLFGKVITSYSSISISIMTLFMSILGQYQYESVQAVNRILGPMYFFSCTMLVNFILFSVFITILNESFSLVRSNISKQINDYEIINYFHEYVTKWIGTDHDHLFNKLLNKKTDIEVTCVTDSTNKMNKPNEEAHEKENIDLKIQDIFKRLDTLYLQIEAQRH</sequence>
<dbReference type="SUPFAM" id="SSF81324">
    <property type="entry name" value="Voltage-gated potassium channels"/>
    <property type="match status" value="1"/>
</dbReference>
<feature type="compositionally biased region" description="Low complexity" evidence="15">
    <location>
        <begin position="1419"/>
        <end position="1475"/>
    </location>
</feature>
<evidence type="ECO:0000256" key="15">
    <source>
        <dbReference type="SAM" id="MobiDB-lite"/>
    </source>
</evidence>
<dbReference type="GO" id="GO:0005929">
    <property type="term" value="C:cilium"/>
    <property type="evidence" value="ECO:0007669"/>
    <property type="project" value="UniProtKB-SubCell"/>
</dbReference>
<dbReference type="Pfam" id="PF08016">
    <property type="entry name" value="PKD_channel"/>
    <property type="match status" value="1"/>
</dbReference>
<dbReference type="InterPro" id="IPR003915">
    <property type="entry name" value="PKD_2"/>
</dbReference>
<dbReference type="RefSeq" id="XP_036356997.1">
    <property type="nucleotide sequence ID" value="XM_036501104.1"/>
</dbReference>
<dbReference type="PANTHER" id="PTHR10877">
    <property type="entry name" value="POLYCYSTIN FAMILY MEMBER"/>
    <property type="match status" value="1"/>
</dbReference>
<dbReference type="CDD" id="cd00054">
    <property type="entry name" value="EGF_CA"/>
    <property type="match status" value="4"/>
</dbReference>
<dbReference type="InterPro" id="IPR001881">
    <property type="entry name" value="EGF-like_Ca-bd_dom"/>
</dbReference>
<feature type="signal peptide" evidence="17">
    <location>
        <begin position="1"/>
        <end position="24"/>
    </location>
</feature>
<dbReference type="CDD" id="cd00146">
    <property type="entry name" value="PKD"/>
    <property type="match status" value="1"/>
</dbReference>
<dbReference type="Pfam" id="PF20519">
    <property type="entry name" value="Polycystin_dom"/>
    <property type="match status" value="1"/>
</dbReference>
<feature type="chain" id="PRO_5028894718" evidence="17">
    <location>
        <begin position="25"/>
        <end position="7635"/>
    </location>
</feature>
<dbReference type="Pfam" id="PF01390">
    <property type="entry name" value="SEA"/>
    <property type="match status" value="3"/>
</dbReference>
<dbReference type="Pfam" id="PF01825">
    <property type="entry name" value="GPS"/>
    <property type="match status" value="1"/>
</dbReference>
<keyword evidence="7" id="KW-0677">Repeat</keyword>
<feature type="transmembrane region" description="Helical" evidence="16">
    <location>
        <begin position="6770"/>
        <end position="6794"/>
    </location>
</feature>
<evidence type="ECO:0000313" key="23">
    <source>
        <dbReference type="RefSeq" id="XP_036356997.1"/>
    </source>
</evidence>
<feature type="transmembrane region" description="Helical" evidence="16">
    <location>
        <begin position="6730"/>
        <end position="6750"/>
    </location>
</feature>
<dbReference type="SMART" id="SM00181">
    <property type="entry name" value="EGF"/>
    <property type="match status" value="4"/>
</dbReference>
<feature type="region of interest" description="Disordered" evidence="15">
    <location>
        <begin position="2530"/>
        <end position="2603"/>
    </location>
</feature>
<evidence type="ECO:0000256" key="12">
    <source>
        <dbReference type="ARBA" id="ARBA00023180"/>
    </source>
</evidence>
<comment type="similarity">
    <text evidence="3">Belongs to the polycystin family.</text>
</comment>
<feature type="compositionally biased region" description="Polar residues" evidence="15">
    <location>
        <begin position="2135"/>
        <end position="2187"/>
    </location>
</feature>
<feature type="compositionally biased region" description="Low complexity" evidence="15">
    <location>
        <begin position="1937"/>
        <end position="2028"/>
    </location>
</feature>
<dbReference type="InterPro" id="IPR046791">
    <property type="entry name" value="Polycystin_dom"/>
</dbReference>
<feature type="compositionally biased region" description="Polar residues" evidence="15">
    <location>
        <begin position="1770"/>
        <end position="1825"/>
    </location>
</feature>
<dbReference type="FunFam" id="2.10.25.10:FF:000005">
    <property type="entry name" value="Fibrillin 2"/>
    <property type="match status" value="1"/>
</dbReference>
<feature type="compositionally biased region" description="Polar residues" evidence="15">
    <location>
        <begin position="1284"/>
        <end position="1300"/>
    </location>
</feature>
<feature type="domain" description="EGF-like" evidence="19">
    <location>
        <begin position="4538"/>
        <end position="4577"/>
    </location>
</feature>
<feature type="compositionally biased region" description="Low complexity" evidence="15">
    <location>
        <begin position="2119"/>
        <end position="2134"/>
    </location>
</feature>
<proteinExistence type="inferred from homology"/>